<dbReference type="RefSeq" id="WP_282000474.1">
    <property type="nucleotide sequence ID" value="NZ_AP027151.1"/>
</dbReference>
<evidence type="ECO:0000259" key="1">
    <source>
        <dbReference type="Pfam" id="PF02915"/>
    </source>
</evidence>
<proteinExistence type="predicted"/>
<dbReference type="PANTHER" id="PTHR33531">
    <property type="entry name" value="RUBRERYTHRIN SUBFAMILY"/>
    <property type="match status" value="1"/>
</dbReference>
<sequence length="163" mass="18576">MKVLDFALQMEELGKNYYERLAAETSLNGIRAVFSMLAEEQQELYDTFQAMKRGASAHCNADSLALDRAWRNFGKIFAAGSGTIDLLKNDLDAYRHAIQVEADIVRFFEELASSENNAEARALINEIAAMERKAYRRVENIHDFVAAPKWQLSWGEFSNLNEF</sequence>
<evidence type="ECO:0000313" key="3">
    <source>
        <dbReference type="Proteomes" id="UP001317705"/>
    </source>
</evidence>
<dbReference type="PANTHER" id="PTHR33531:SF7">
    <property type="entry name" value="HYPOTHETICAL MEMBRANE PROTEIN, CONSERVED"/>
    <property type="match status" value="1"/>
</dbReference>
<keyword evidence="3" id="KW-1185">Reference proteome</keyword>
<name>A0ABM8EPH5_9BACT</name>
<dbReference type="InterPro" id="IPR003251">
    <property type="entry name" value="Rr_diiron-bd_dom"/>
</dbReference>
<reference evidence="2 3" key="1">
    <citation type="submission" date="2022-12" db="EMBL/GenBank/DDBJ databases">
        <title>Polyphasic characterization of Geotalea uranireducens NIT-SL11 newly isolated from a complex of sewage sludge and microbially reduced graphene oxide.</title>
        <authorList>
            <person name="Xie L."/>
            <person name="Yoshida N."/>
            <person name="Meng L."/>
        </authorList>
    </citation>
    <scope>NUCLEOTIDE SEQUENCE [LARGE SCALE GENOMIC DNA]</scope>
    <source>
        <strain evidence="2 3">NIT-SL11</strain>
    </source>
</reference>
<dbReference type="Proteomes" id="UP001317705">
    <property type="component" value="Chromosome"/>
</dbReference>
<protein>
    <submittedName>
        <fullName evidence="2">Ferritin</fullName>
    </submittedName>
</protein>
<dbReference type="CDD" id="cd01045">
    <property type="entry name" value="Ferritin_like_AB"/>
    <property type="match status" value="1"/>
</dbReference>
<accession>A0ABM8EPH5</accession>
<evidence type="ECO:0000313" key="2">
    <source>
        <dbReference type="EMBL" id="BDV44370.1"/>
    </source>
</evidence>
<feature type="domain" description="Rubrerythrin diiron-binding" evidence="1">
    <location>
        <begin position="2"/>
        <end position="137"/>
    </location>
</feature>
<dbReference type="EMBL" id="AP027151">
    <property type="protein sequence ID" value="BDV44370.1"/>
    <property type="molecule type" value="Genomic_DNA"/>
</dbReference>
<dbReference type="InterPro" id="IPR009078">
    <property type="entry name" value="Ferritin-like_SF"/>
</dbReference>
<dbReference type="SUPFAM" id="SSF47240">
    <property type="entry name" value="Ferritin-like"/>
    <property type="match status" value="1"/>
</dbReference>
<dbReference type="Gene3D" id="1.20.1260.10">
    <property type="match status" value="1"/>
</dbReference>
<dbReference type="Pfam" id="PF02915">
    <property type="entry name" value="Rubrerythrin"/>
    <property type="match status" value="1"/>
</dbReference>
<dbReference type="InterPro" id="IPR012347">
    <property type="entry name" value="Ferritin-like"/>
</dbReference>
<organism evidence="2 3">
    <name type="scientific">Geotalea uraniireducens</name>
    <dbReference type="NCBI Taxonomy" id="351604"/>
    <lineage>
        <taxon>Bacteria</taxon>
        <taxon>Pseudomonadati</taxon>
        <taxon>Thermodesulfobacteriota</taxon>
        <taxon>Desulfuromonadia</taxon>
        <taxon>Geobacterales</taxon>
        <taxon>Geobacteraceae</taxon>
        <taxon>Geotalea</taxon>
    </lineage>
</organism>
<gene>
    <name evidence="2" type="ORF">GURASL_32930</name>
</gene>